<dbReference type="VEuPathDB" id="ToxoDB:CSUI_003295"/>
<organism evidence="1 2">
    <name type="scientific">Cystoisospora suis</name>
    <dbReference type="NCBI Taxonomy" id="483139"/>
    <lineage>
        <taxon>Eukaryota</taxon>
        <taxon>Sar</taxon>
        <taxon>Alveolata</taxon>
        <taxon>Apicomplexa</taxon>
        <taxon>Conoidasida</taxon>
        <taxon>Coccidia</taxon>
        <taxon>Eucoccidiorida</taxon>
        <taxon>Eimeriorina</taxon>
        <taxon>Sarcocystidae</taxon>
        <taxon>Cystoisospora</taxon>
    </lineage>
</organism>
<evidence type="ECO:0000313" key="2">
    <source>
        <dbReference type="Proteomes" id="UP000221165"/>
    </source>
</evidence>
<proteinExistence type="predicted"/>
<reference evidence="1 2" key="1">
    <citation type="journal article" date="2017" name="Int. J. Parasitol.">
        <title>The genome of the protozoan parasite Cystoisospora suis and a reverse vaccinology approach to identify vaccine candidates.</title>
        <authorList>
            <person name="Palmieri N."/>
            <person name="Shrestha A."/>
            <person name="Ruttkowski B."/>
            <person name="Beck T."/>
            <person name="Vogl C."/>
            <person name="Tomley F."/>
            <person name="Blake D.P."/>
            <person name="Joachim A."/>
        </authorList>
    </citation>
    <scope>NUCLEOTIDE SEQUENCE [LARGE SCALE GENOMIC DNA]</scope>
    <source>
        <strain evidence="1 2">Wien I</strain>
    </source>
</reference>
<evidence type="ECO:0000313" key="1">
    <source>
        <dbReference type="EMBL" id="PHJ22845.1"/>
    </source>
</evidence>
<keyword evidence="2" id="KW-1185">Reference proteome</keyword>
<dbReference type="EMBL" id="MIGC01001439">
    <property type="protein sequence ID" value="PHJ22845.1"/>
    <property type="molecule type" value="Genomic_DNA"/>
</dbReference>
<gene>
    <name evidence="1" type="ORF">CSUI_003295</name>
</gene>
<dbReference type="RefSeq" id="XP_067924522.1">
    <property type="nucleotide sequence ID" value="XM_068063493.1"/>
</dbReference>
<sequence>MNGVLPPVPRLVAQKIKRRTTLPPRGPESLHSADPVSRRDAAYSSLMLTGGELGRLKRCSECTRIQPVPEWKQVYVHPLRSPRKSASSASWDILRTSWITRSLVQGEAAANQNALNEQTRPMRDWLRGLRPRLLRAGGCAGCPYRCYASIGGCRKCPR</sequence>
<dbReference type="Proteomes" id="UP000221165">
    <property type="component" value="Unassembled WGS sequence"/>
</dbReference>
<name>A0A2C6L5F6_9APIC</name>
<dbReference type="GeneID" id="94426704"/>
<protein>
    <submittedName>
        <fullName evidence="1">Uncharacterized protein</fullName>
    </submittedName>
</protein>
<accession>A0A2C6L5F6</accession>
<comment type="caution">
    <text evidence="1">The sequence shown here is derived from an EMBL/GenBank/DDBJ whole genome shotgun (WGS) entry which is preliminary data.</text>
</comment>
<dbReference type="AlphaFoldDB" id="A0A2C6L5F6"/>